<name>E7C7Q0_9BACT</name>
<comment type="subcellular location">
    <subcellularLocation>
        <location evidence="1">Cell membrane</location>
        <topology evidence="1">Multi-pass membrane protein</topology>
    </subcellularLocation>
</comment>
<keyword evidence="3" id="KW-1003">Cell membrane</keyword>
<proteinExistence type="inferred from homology"/>
<organism evidence="8">
    <name type="scientific">uncultured nuHF1 cluster bacterium HF0770_35I22</name>
    <dbReference type="NCBI Taxonomy" id="723586"/>
    <lineage>
        <taxon>Bacteria</taxon>
        <taxon>environmental samples</taxon>
    </lineage>
</organism>
<accession>E7C7Q0</accession>
<feature type="transmembrane region" description="Helical" evidence="7">
    <location>
        <begin position="94"/>
        <end position="116"/>
    </location>
</feature>
<evidence type="ECO:0000256" key="1">
    <source>
        <dbReference type="ARBA" id="ARBA00004651"/>
    </source>
</evidence>
<evidence type="ECO:0000313" key="8">
    <source>
        <dbReference type="EMBL" id="ADI23474.1"/>
    </source>
</evidence>
<evidence type="ECO:0000256" key="3">
    <source>
        <dbReference type="ARBA" id="ARBA00022475"/>
    </source>
</evidence>
<evidence type="ECO:0000256" key="4">
    <source>
        <dbReference type="ARBA" id="ARBA00022692"/>
    </source>
</evidence>
<dbReference type="Pfam" id="PF03994">
    <property type="entry name" value="DUF350"/>
    <property type="match status" value="1"/>
</dbReference>
<feature type="transmembrane region" description="Helical" evidence="7">
    <location>
        <begin position="60"/>
        <end position="82"/>
    </location>
</feature>
<dbReference type="PANTHER" id="PTHR40043:SF1">
    <property type="entry name" value="UPF0719 INNER MEMBRANE PROTEIN YJFL"/>
    <property type="match status" value="1"/>
</dbReference>
<comment type="similarity">
    <text evidence="2">Belongs to the UPF0719 family.</text>
</comment>
<dbReference type="EMBL" id="GU568015">
    <property type="protein sequence ID" value="ADI23474.1"/>
    <property type="molecule type" value="Genomic_DNA"/>
</dbReference>
<reference evidence="8" key="1">
    <citation type="submission" date="2010-01" db="EMBL/GenBank/DDBJ databases">
        <title>Genome fragments of uncultured bacteria from the North Pacific subtropical Gyre.</title>
        <authorList>
            <person name="Pham V.D."/>
            <person name="Delong E.F."/>
        </authorList>
    </citation>
    <scope>NUCLEOTIDE SEQUENCE</scope>
</reference>
<evidence type="ECO:0000256" key="6">
    <source>
        <dbReference type="ARBA" id="ARBA00023136"/>
    </source>
</evidence>
<keyword evidence="6 7" id="KW-0472">Membrane</keyword>
<feature type="transmembrane region" description="Helical" evidence="7">
    <location>
        <begin position="31"/>
        <end position="54"/>
    </location>
</feature>
<evidence type="ECO:0000256" key="5">
    <source>
        <dbReference type="ARBA" id="ARBA00022989"/>
    </source>
</evidence>
<keyword evidence="4 7" id="KW-0812">Transmembrane</keyword>
<keyword evidence="5 7" id="KW-1133">Transmembrane helix</keyword>
<dbReference type="PANTHER" id="PTHR40043">
    <property type="entry name" value="UPF0719 INNER MEMBRANE PROTEIN YJFL"/>
    <property type="match status" value="1"/>
</dbReference>
<protein>
    <submittedName>
        <fullName evidence="8">Predicted membrane protein</fullName>
    </submittedName>
</protein>
<dbReference type="AlphaFoldDB" id="E7C7Q0"/>
<evidence type="ECO:0000256" key="2">
    <source>
        <dbReference type="ARBA" id="ARBA00005779"/>
    </source>
</evidence>
<sequence>MTFLVFFLGVYIYIRITPYDDISLIREGNNAAAISLAGAVLGLALPLGFAMASSISVWEILFWGSVTLLIQLVAYKITDLILRDISQRIRMGEIGAALLLVSFKLALAIMNAAAVAG</sequence>
<dbReference type="InterPro" id="IPR007140">
    <property type="entry name" value="DUF350"/>
</dbReference>
<dbReference type="GO" id="GO:0005886">
    <property type="term" value="C:plasma membrane"/>
    <property type="evidence" value="ECO:0007669"/>
    <property type="project" value="UniProtKB-SubCell"/>
</dbReference>
<evidence type="ECO:0000256" key="7">
    <source>
        <dbReference type="SAM" id="Phobius"/>
    </source>
</evidence>